<reference evidence="3 4" key="1">
    <citation type="submission" date="2015-06" db="EMBL/GenBank/DDBJ databases">
        <title>Talaromyces atroroseus IBT 11181 draft genome.</title>
        <authorList>
            <person name="Rasmussen K.B."/>
            <person name="Rasmussen S."/>
            <person name="Petersen B."/>
            <person name="Sicheritz-Ponten T."/>
            <person name="Mortensen U.H."/>
            <person name="Thrane U."/>
        </authorList>
    </citation>
    <scope>NUCLEOTIDE SEQUENCE [LARGE SCALE GENOMIC DNA]</scope>
    <source>
        <strain evidence="3 4">IBT 11181</strain>
    </source>
</reference>
<feature type="chain" id="PRO_5011471261" description="Non-hemolytic phospholipase C" evidence="2">
    <location>
        <begin position="22"/>
        <end position="636"/>
    </location>
</feature>
<feature type="signal peptide" evidence="2">
    <location>
        <begin position="1"/>
        <end position="21"/>
    </location>
</feature>
<evidence type="ECO:0008006" key="5">
    <source>
        <dbReference type="Google" id="ProtNLM"/>
    </source>
</evidence>
<dbReference type="Proteomes" id="UP000214365">
    <property type="component" value="Unassembled WGS sequence"/>
</dbReference>
<evidence type="ECO:0000313" key="4">
    <source>
        <dbReference type="Proteomes" id="UP000214365"/>
    </source>
</evidence>
<dbReference type="STRING" id="1441469.A0A225ATG7"/>
<comment type="caution">
    <text evidence="3">The sequence shown here is derived from an EMBL/GenBank/DDBJ whole genome shotgun (WGS) entry which is preliminary data.</text>
</comment>
<dbReference type="OrthoDB" id="5135119at2759"/>
<dbReference type="PANTHER" id="PTHR31956">
    <property type="entry name" value="NON-SPECIFIC PHOSPHOLIPASE C4-RELATED"/>
    <property type="match status" value="1"/>
</dbReference>
<dbReference type="InterPro" id="IPR017850">
    <property type="entry name" value="Alkaline_phosphatase_core_sf"/>
</dbReference>
<gene>
    <name evidence="3" type="ORF">UA08_06388</name>
</gene>
<accession>A0A225ATG7</accession>
<keyword evidence="4" id="KW-1185">Reference proteome</keyword>
<sequence length="636" mass="70005">MAITLSVALGIAALGASPVRAAGLEQIEHVVLFMQENRAFNHYFGTMAGVRGFNDPNVQINSDGRSVWYQVVDSSLSNETDYLLPWYLNYLGGNWSEATQCMVAGSNAYDANHAALNGDLNNHWATNNTPWSWGYFKREDLPVHFAMAEAYTINDMYQEGQITATNPNRVTWVSGSINAPGSPTNLNGTGGVYIDNNETPGCETGPDGLYSCYPLTWETTFEVYERLNVSWQVWQNTDNFDDNPNAWFEQYQDAPTNSSLHIHGDSFQYTLDDFISAAANGTLPQVSIIVGQEELSEHPPWMPKDGAWLQQQIFDAVVNSPVYNSTVLIISYDETGGFGDSVTPFHSPAGTQGEWIEDPLGEFGQVYTGPGFRVPSWIVSPWTRGGRVFTERCDHNSQILFVEKWLEAKGYNDVELSGMATWRRENMCDLVNAFDFSNPDYSIPSIPAAEVPHTDSDGNFDGTTLCEATYTTQTPPVPYGNQTLEDSLFFEDGFKEVVGALTEGRYLTFEIDGFALTNPFSDADGTGLISISQATSSHESENQRWVIHYSQGEQSGIFQISSALDGRFIGDFGLLVPASQQAELAADFKIAFLGNGGGYSLQYDGGNFLTVLGDEVLDSAASTADGFQIYSVSYHN</sequence>
<keyword evidence="1" id="KW-0378">Hydrolase</keyword>
<dbReference type="EMBL" id="LFMY01000010">
    <property type="protein sequence ID" value="OKL58236.1"/>
    <property type="molecule type" value="Genomic_DNA"/>
</dbReference>
<organism evidence="3 4">
    <name type="scientific">Talaromyces atroroseus</name>
    <dbReference type="NCBI Taxonomy" id="1441469"/>
    <lineage>
        <taxon>Eukaryota</taxon>
        <taxon>Fungi</taxon>
        <taxon>Dikarya</taxon>
        <taxon>Ascomycota</taxon>
        <taxon>Pezizomycotina</taxon>
        <taxon>Eurotiomycetes</taxon>
        <taxon>Eurotiomycetidae</taxon>
        <taxon>Eurotiales</taxon>
        <taxon>Trichocomaceae</taxon>
        <taxon>Talaromyces</taxon>
        <taxon>Talaromyces sect. Trachyspermi</taxon>
    </lineage>
</organism>
<dbReference type="GO" id="GO:0042578">
    <property type="term" value="F:phosphoric ester hydrolase activity"/>
    <property type="evidence" value="ECO:0007669"/>
    <property type="project" value="UniProtKB-ARBA"/>
</dbReference>
<dbReference type="Gene3D" id="3.40.720.10">
    <property type="entry name" value="Alkaline Phosphatase, subunit A"/>
    <property type="match status" value="2"/>
</dbReference>
<dbReference type="CDD" id="cd16014">
    <property type="entry name" value="PLC"/>
    <property type="match status" value="1"/>
</dbReference>
<dbReference type="PANTHER" id="PTHR31956:SF1">
    <property type="entry name" value="NON-SPECIFIC PHOSPHOLIPASE C1"/>
    <property type="match status" value="1"/>
</dbReference>
<protein>
    <recommendedName>
        <fullName evidence="5">Non-hemolytic phospholipase C</fullName>
    </recommendedName>
</protein>
<dbReference type="Pfam" id="PF04185">
    <property type="entry name" value="Phosphoesterase"/>
    <property type="match status" value="1"/>
</dbReference>
<evidence type="ECO:0000256" key="2">
    <source>
        <dbReference type="SAM" id="SignalP"/>
    </source>
</evidence>
<dbReference type="AlphaFoldDB" id="A0A225ATG7"/>
<evidence type="ECO:0000313" key="3">
    <source>
        <dbReference type="EMBL" id="OKL58236.1"/>
    </source>
</evidence>
<dbReference type="InterPro" id="IPR007312">
    <property type="entry name" value="Phosphoesterase"/>
</dbReference>
<keyword evidence="2" id="KW-0732">Signal</keyword>
<proteinExistence type="predicted"/>
<name>A0A225ATG7_TALAT</name>
<dbReference type="RefSeq" id="XP_020118357.1">
    <property type="nucleotide sequence ID" value="XM_020269217.1"/>
</dbReference>
<dbReference type="GeneID" id="31006143"/>
<evidence type="ECO:0000256" key="1">
    <source>
        <dbReference type="ARBA" id="ARBA00022801"/>
    </source>
</evidence>